<evidence type="ECO:0000313" key="2">
    <source>
        <dbReference type="Proteomes" id="UP000320475"/>
    </source>
</evidence>
<reference evidence="1 2" key="1">
    <citation type="journal article" date="2019" name="Sci. Rep.">
        <title>Comparative genomics of chytrid fungi reveal insights into the obligate biotrophic and pathogenic lifestyle of Synchytrium endobioticum.</title>
        <authorList>
            <person name="van de Vossenberg B.T.L.H."/>
            <person name="Warris S."/>
            <person name="Nguyen H.D.T."/>
            <person name="van Gent-Pelzer M.P.E."/>
            <person name="Joly D.L."/>
            <person name="van de Geest H.C."/>
            <person name="Bonants P.J.M."/>
            <person name="Smith D.S."/>
            <person name="Levesque C.A."/>
            <person name="van der Lee T.A.J."/>
        </authorList>
    </citation>
    <scope>NUCLEOTIDE SEQUENCE [LARGE SCALE GENOMIC DNA]</scope>
    <source>
        <strain evidence="1 2">LEV6574</strain>
    </source>
</reference>
<comment type="caution">
    <text evidence="1">The sequence shown here is derived from an EMBL/GenBank/DDBJ whole genome shotgun (WGS) entry which is preliminary data.</text>
</comment>
<name>A0A507C3Y8_9FUNG</name>
<dbReference type="OrthoDB" id="10044187at2759"/>
<gene>
    <name evidence="1" type="ORF">SeLEV6574_g08344</name>
</gene>
<proteinExistence type="predicted"/>
<dbReference type="EMBL" id="QEAM01000866">
    <property type="protein sequence ID" value="TPX33799.1"/>
    <property type="molecule type" value="Genomic_DNA"/>
</dbReference>
<dbReference type="Pfam" id="PF10167">
    <property type="entry name" value="BORCS8"/>
    <property type="match status" value="1"/>
</dbReference>
<dbReference type="VEuPathDB" id="FungiDB:SeMB42_g04978"/>
<evidence type="ECO:0000313" key="1">
    <source>
        <dbReference type="EMBL" id="TPX33799.1"/>
    </source>
</evidence>
<dbReference type="AlphaFoldDB" id="A0A507C3Y8"/>
<dbReference type="Proteomes" id="UP000320475">
    <property type="component" value="Unassembled WGS sequence"/>
</dbReference>
<dbReference type="InterPro" id="IPR019320">
    <property type="entry name" value="BORCS8"/>
</dbReference>
<accession>A0A507C3Y8</accession>
<sequence length="118" mass="13489">MPSFFSASRQDLEDQAREKACKAASDISDLTLHLFNESSLGLYKIQENIHRRVPQLVRDKQEIKSISDSLSKANKDLVEAKEIIATLGRISAFADSRQWMMRIVKPSMKEERFTGFVN</sequence>
<protein>
    <submittedName>
        <fullName evidence="1">Uncharacterized protein</fullName>
    </submittedName>
</protein>
<organism evidence="1 2">
    <name type="scientific">Synchytrium endobioticum</name>
    <dbReference type="NCBI Taxonomy" id="286115"/>
    <lineage>
        <taxon>Eukaryota</taxon>
        <taxon>Fungi</taxon>
        <taxon>Fungi incertae sedis</taxon>
        <taxon>Chytridiomycota</taxon>
        <taxon>Chytridiomycota incertae sedis</taxon>
        <taxon>Chytridiomycetes</taxon>
        <taxon>Synchytriales</taxon>
        <taxon>Synchytriaceae</taxon>
        <taxon>Synchytrium</taxon>
    </lineage>
</organism>